<comment type="caution">
    <text evidence="1">The sequence shown here is derived from an EMBL/GenBank/DDBJ whole genome shotgun (WGS) entry which is preliminary data.</text>
</comment>
<gene>
    <name evidence="1" type="ORF">FB476_2863</name>
</gene>
<proteinExistence type="predicted"/>
<dbReference type="Proteomes" id="UP000315133">
    <property type="component" value="Unassembled WGS sequence"/>
</dbReference>
<dbReference type="OrthoDB" id="4859011at2"/>
<protein>
    <recommendedName>
        <fullName evidence="3">Peptidase MA superfamily protein</fullName>
    </recommendedName>
</protein>
<accession>A0A543K7U2</accession>
<dbReference type="RefSeq" id="WP_141820566.1">
    <property type="nucleotide sequence ID" value="NZ_BAAAIL010000001.1"/>
</dbReference>
<reference evidence="1 2" key="1">
    <citation type="submission" date="2019-06" db="EMBL/GenBank/DDBJ databases">
        <title>Sequencing the genomes of 1000 actinobacteria strains.</title>
        <authorList>
            <person name="Klenk H.-P."/>
        </authorList>
    </citation>
    <scope>NUCLEOTIDE SEQUENCE [LARGE SCALE GENOMIC DNA]</scope>
    <source>
        <strain evidence="1 2">DSM 12362</strain>
    </source>
</reference>
<dbReference type="EMBL" id="VFPU01000002">
    <property type="protein sequence ID" value="TQM91137.1"/>
    <property type="molecule type" value="Genomic_DNA"/>
</dbReference>
<sequence>MQPVTPPPGARSVRAARAWLGGPAALAVVLALGGCGGLGPVSLVPSATVPPEAAAAAASAAGSARTDASSLTHEADGPALDDVGAAELVERMAAVLADGSEDEWAAFFTGDDLVAQQRAWFRAVQDVPMDVRELRPDGKVEQEGEDAVVPLLFVHQVTGADPAPTAEGYLLTVAPDGLVTEVDGDRAHPQLWDLGAVSVTVTDQLVLLTPEDRQEDVDEVLQGLENAVANVFLDFGRGTRERLVVQLVDEDLLREIAGDDDLAVDPAGVALTLAPAEGEGRASAPDHADRILLDLDLLVEELDYGIPEGGWGLMRHEAVHAVLDADPQVTPPVWVWEGLAEWYGYRRDYLMDASFRLVVADAGDGLLELPESFDEYYYDSQEAGELAYASSAMVFSFLEQRFGFATARDVGVELSSVDTWQDTDEADALLRERTGMGLQDLQREMTAWARATYG</sequence>
<evidence type="ECO:0008006" key="3">
    <source>
        <dbReference type="Google" id="ProtNLM"/>
    </source>
</evidence>
<keyword evidence="2" id="KW-1185">Reference proteome</keyword>
<dbReference type="AlphaFoldDB" id="A0A543K7U2"/>
<evidence type="ECO:0000313" key="2">
    <source>
        <dbReference type="Proteomes" id="UP000315133"/>
    </source>
</evidence>
<evidence type="ECO:0000313" key="1">
    <source>
        <dbReference type="EMBL" id="TQM91137.1"/>
    </source>
</evidence>
<organism evidence="1 2">
    <name type="scientific">Ornithinimicrobium humiphilum</name>
    <dbReference type="NCBI Taxonomy" id="125288"/>
    <lineage>
        <taxon>Bacteria</taxon>
        <taxon>Bacillati</taxon>
        <taxon>Actinomycetota</taxon>
        <taxon>Actinomycetes</taxon>
        <taxon>Micrococcales</taxon>
        <taxon>Ornithinimicrobiaceae</taxon>
        <taxon>Ornithinimicrobium</taxon>
    </lineage>
</organism>
<name>A0A543K7U2_9MICO</name>